<keyword evidence="1" id="KW-0732">Signal</keyword>
<dbReference type="Proteomes" id="UP000078486">
    <property type="component" value="Unassembled WGS sequence"/>
</dbReference>
<feature type="signal peptide" evidence="1">
    <location>
        <begin position="1"/>
        <end position="17"/>
    </location>
</feature>
<sequence>MRAAFILCALAAANARACGPDFPNAWLAEGSVSLLSAPEGYFAAEIAKLAPPDKDTGRANPNDALIIAANAAKRDGELTETGVLRLELAKRGCTPARIDALAAELEAARAAIFAKAWKTTPHFSDDMPAEFALYLKGAFAYWKDDFPVAREYWTQLLALPAGERRHYTVNATYMIGRTLNPDNREERVLYYLDDEKRAMLDSIKWLRQTREAAAAGFDDISFLAQASLGWEARAWFINGDHAKAIHLYLEQCKNGDDTRATESLRIVVRSLLESSGWGDNHTNEDGDTGAAERLQVLARDELSRRVVTLYLLARFGTNPFWDNGGAEKRIERQSRAWAAALESAGLRDVPDADRIAWLAYQAGFFDMAQKWAALAPGDSVPANWIRAKLALRAGDAAAGEQLLATVTSSPALIGEARPVAWAELGRVRMGRGEFAGALDAFMHGGHWEDSAYIAERVLTLDELKQFATPRCAQAAEANNRRFVSVAVERKEEDAQTLRDALRHLLARRLARAGRTDAAKEYFPETVRRNYEDYVSDVRAGFDNALSSDERAEAFWRAAKNIRENGMALLGTELAPDYFIWDGSFEWSRIADSRRTALRLENGPGAPTPDELERLENARPPEKRFHYRLRAAELGWWAASLMPNDSDKTAHILNTAGGWLKNRAPKEANRFYQALVIRCGNTSLGKQAAARNWFPEEKAETVVESAP</sequence>
<evidence type="ECO:0000313" key="3">
    <source>
        <dbReference type="Proteomes" id="UP000078486"/>
    </source>
</evidence>
<feature type="chain" id="PRO_5008088582" description="DUF4034 domain-containing protein" evidence="1">
    <location>
        <begin position="18"/>
        <end position="706"/>
    </location>
</feature>
<evidence type="ECO:0000313" key="2">
    <source>
        <dbReference type="EMBL" id="OAM87533.1"/>
    </source>
</evidence>
<protein>
    <recommendedName>
        <fullName evidence="4">DUF4034 domain-containing protein</fullName>
    </recommendedName>
</protein>
<proteinExistence type="predicted"/>
<dbReference type="STRING" id="1184151.AW736_22500"/>
<reference evidence="2 3" key="1">
    <citation type="submission" date="2016-01" db="EMBL/GenBank/DDBJ databases">
        <title>High potential of lignocellulose degradation of a new Verrucomicrobia species.</title>
        <authorList>
            <person name="Wang Y."/>
            <person name="Shi Y."/>
            <person name="Qiu Z."/>
            <person name="Liu S."/>
            <person name="Yang H."/>
        </authorList>
    </citation>
    <scope>NUCLEOTIDE SEQUENCE [LARGE SCALE GENOMIC DNA]</scope>
    <source>
        <strain evidence="2 3">TSB47</strain>
    </source>
</reference>
<dbReference type="EMBL" id="LRRQ01000169">
    <property type="protein sequence ID" value="OAM87533.1"/>
    <property type="molecule type" value="Genomic_DNA"/>
</dbReference>
<evidence type="ECO:0000256" key="1">
    <source>
        <dbReference type="SAM" id="SignalP"/>
    </source>
</evidence>
<comment type="caution">
    <text evidence="2">The sequence shown here is derived from an EMBL/GenBank/DDBJ whole genome shotgun (WGS) entry which is preliminary data.</text>
</comment>
<dbReference type="AlphaFoldDB" id="A0A178IBY2"/>
<name>A0A178IBY2_9BACT</name>
<accession>A0A178IBY2</accession>
<organism evidence="2 3">
    <name type="scientific">Termitidicoccus mucosus</name>
    <dbReference type="NCBI Taxonomy" id="1184151"/>
    <lineage>
        <taxon>Bacteria</taxon>
        <taxon>Pseudomonadati</taxon>
        <taxon>Verrucomicrobiota</taxon>
        <taxon>Opitutia</taxon>
        <taxon>Opitutales</taxon>
        <taxon>Opitutaceae</taxon>
        <taxon>Termitidicoccus</taxon>
    </lineage>
</organism>
<keyword evidence="3" id="KW-1185">Reference proteome</keyword>
<gene>
    <name evidence="2" type="ORF">AW736_22500</name>
</gene>
<evidence type="ECO:0008006" key="4">
    <source>
        <dbReference type="Google" id="ProtNLM"/>
    </source>
</evidence>